<dbReference type="Proteomes" id="UP000502699">
    <property type="component" value="Chromosome"/>
</dbReference>
<dbReference type="Pfam" id="PF04386">
    <property type="entry name" value="SspB"/>
    <property type="match status" value="1"/>
</dbReference>
<sequence length="161" mass="17594">MSVMTQDRMTSSKPYLIRAIYEWILDNQMTPHLLVDVHFPQTRVPLEFATDGRIVLNIAPSAVRGLVIGNEWIEFSARFGGVARDVLIPTEAVIGIFTRENNQGMFFPEPEYPAVSAQSSTGTAPRLTSLSGGQAADDKPSPNRPKGKTPAGKTPTLKVVK</sequence>
<reference evidence="3" key="1">
    <citation type="submission" date="2020-01" db="EMBL/GenBank/DDBJ databases">
        <title>Caldichromatium gen. nov., sp. nov., a thermophilic purple sulfur bacterium member of the family Chromatiaceae isolated from Nakabusa hot spring, Japan.</title>
        <authorList>
            <person name="Saini M.K."/>
            <person name="Hanada S."/>
            <person name="Tank M."/>
        </authorList>
    </citation>
    <scope>NUCLEOTIDE SEQUENCE [LARGE SCALE GENOMIC DNA]</scope>
    <source>
        <strain evidence="3">No.7</strain>
    </source>
</reference>
<dbReference type="Gene3D" id="2.30.30.220">
    <property type="entry name" value="SspB-like"/>
    <property type="match status" value="1"/>
</dbReference>
<dbReference type="RefSeq" id="WP_246237628.1">
    <property type="nucleotide sequence ID" value="NZ_CP048029.1"/>
</dbReference>
<proteinExistence type="predicted"/>
<name>A0A6G7VB78_9GAMM</name>
<protein>
    <submittedName>
        <fullName evidence="2">ClpXP protease specificity-enhancing factor</fullName>
    </submittedName>
</protein>
<organism evidence="2 3">
    <name type="scientific">Caldichromatium japonicum</name>
    <dbReference type="NCBI Taxonomy" id="2699430"/>
    <lineage>
        <taxon>Bacteria</taxon>
        <taxon>Pseudomonadati</taxon>
        <taxon>Pseudomonadota</taxon>
        <taxon>Gammaproteobacteria</taxon>
        <taxon>Chromatiales</taxon>
        <taxon>Chromatiaceae</taxon>
        <taxon>Caldichromatium</taxon>
    </lineage>
</organism>
<dbReference type="GO" id="GO:0005829">
    <property type="term" value="C:cytosol"/>
    <property type="evidence" value="ECO:0007669"/>
    <property type="project" value="TreeGrafter"/>
</dbReference>
<gene>
    <name evidence="2" type="ORF">GWK36_02450</name>
</gene>
<dbReference type="KEGG" id="cjap:GWK36_02450"/>
<feature type="compositionally biased region" description="Polar residues" evidence="1">
    <location>
        <begin position="116"/>
        <end position="132"/>
    </location>
</feature>
<keyword evidence="2" id="KW-0378">Hydrolase</keyword>
<dbReference type="GO" id="GO:0008233">
    <property type="term" value="F:peptidase activity"/>
    <property type="evidence" value="ECO:0007669"/>
    <property type="project" value="UniProtKB-KW"/>
</dbReference>
<dbReference type="PANTHER" id="PTHR37486">
    <property type="entry name" value="STRINGENT STARVATION PROTEIN B"/>
    <property type="match status" value="1"/>
</dbReference>
<evidence type="ECO:0000313" key="2">
    <source>
        <dbReference type="EMBL" id="QIK37047.1"/>
    </source>
</evidence>
<evidence type="ECO:0000313" key="3">
    <source>
        <dbReference type="Proteomes" id="UP000502699"/>
    </source>
</evidence>
<dbReference type="AlphaFoldDB" id="A0A6G7VB78"/>
<keyword evidence="3" id="KW-1185">Reference proteome</keyword>
<keyword evidence="2" id="KW-0645">Protease</keyword>
<dbReference type="InterPro" id="IPR036760">
    <property type="entry name" value="SspB-like_sf"/>
</dbReference>
<dbReference type="SUPFAM" id="SSF101738">
    <property type="entry name" value="SspB-like"/>
    <property type="match status" value="1"/>
</dbReference>
<dbReference type="PIRSF" id="PIRSF005276">
    <property type="entry name" value="SspB"/>
    <property type="match status" value="1"/>
</dbReference>
<feature type="region of interest" description="Disordered" evidence="1">
    <location>
        <begin position="112"/>
        <end position="161"/>
    </location>
</feature>
<dbReference type="PANTHER" id="PTHR37486:SF1">
    <property type="entry name" value="STRINGENT STARVATION PROTEIN B"/>
    <property type="match status" value="1"/>
</dbReference>
<dbReference type="GO" id="GO:0006508">
    <property type="term" value="P:proteolysis"/>
    <property type="evidence" value="ECO:0007669"/>
    <property type="project" value="UniProtKB-KW"/>
</dbReference>
<dbReference type="EMBL" id="CP048029">
    <property type="protein sequence ID" value="QIK37047.1"/>
    <property type="molecule type" value="Genomic_DNA"/>
</dbReference>
<dbReference type="GO" id="GO:0005840">
    <property type="term" value="C:ribosome"/>
    <property type="evidence" value="ECO:0007669"/>
    <property type="project" value="TreeGrafter"/>
</dbReference>
<evidence type="ECO:0000256" key="1">
    <source>
        <dbReference type="SAM" id="MobiDB-lite"/>
    </source>
</evidence>
<dbReference type="GO" id="GO:0045732">
    <property type="term" value="P:positive regulation of protein catabolic process"/>
    <property type="evidence" value="ECO:0007669"/>
    <property type="project" value="TreeGrafter"/>
</dbReference>
<dbReference type="NCBIfam" id="NF008769">
    <property type="entry name" value="PRK11798.2-5"/>
    <property type="match status" value="1"/>
</dbReference>
<dbReference type="InterPro" id="IPR007481">
    <property type="entry name" value="SspB"/>
</dbReference>
<accession>A0A6G7VB78</accession>